<reference evidence="7 8" key="1">
    <citation type="submission" date="2017-03" db="EMBL/GenBank/DDBJ databases">
        <title>Genome sequence of Sphingomonas mucosissima DSM 17494.</title>
        <authorList>
            <person name="Poehlein A."/>
            <person name="Wuebbeler J.H."/>
            <person name="Steinbuechel A."/>
            <person name="Daniel R."/>
        </authorList>
    </citation>
    <scope>NUCLEOTIDE SEQUENCE [LARGE SCALE GENOMIC DNA]</scope>
    <source>
        <strain evidence="7 8">DSM 17494</strain>
    </source>
</reference>
<dbReference type="AlphaFoldDB" id="A0A245ZLL1"/>
<dbReference type="InterPro" id="IPR008816">
    <property type="entry name" value="Gly_zipper_2TM_dom"/>
</dbReference>
<dbReference type="GO" id="GO:0009279">
    <property type="term" value="C:cell outer membrane"/>
    <property type="evidence" value="ECO:0007669"/>
    <property type="project" value="UniProtKB-SubCell"/>
</dbReference>
<name>A0A245ZLL1_9SPHN</name>
<keyword evidence="5" id="KW-0732">Signal</keyword>
<dbReference type="EMBL" id="NBBJ01000002">
    <property type="protein sequence ID" value="OWK30634.1"/>
    <property type="molecule type" value="Genomic_DNA"/>
</dbReference>
<gene>
    <name evidence="7" type="ORF">SPMU_16230</name>
</gene>
<feature type="chain" id="PRO_5012806114" description="17 kDa surface antigen" evidence="5">
    <location>
        <begin position="22"/>
        <end position="179"/>
    </location>
</feature>
<accession>A0A245ZLL1</accession>
<keyword evidence="4" id="KW-0449">Lipoprotein</keyword>
<evidence type="ECO:0000256" key="1">
    <source>
        <dbReference type="ARBA" id="ARBA00004459"/>
    </source>
</evidence>
<evidence type="ECO:0000256" key="5">
    <source>
        <dbReference type="SAM" id="SignalP"/>
    </source>
</evidence>
<evidence type="ECO:0000313" key="8">
    <source>
        <dbReference type="Proteomes" id="UP000197783"/>
    </source>
</evidence>
<dbReference type="Proteomes" id="UP000197783">
    <property type="component" value="Unassembled WGS sequence"/>
</dbReference>
<dbReference type="OrthoDB" id="7585895at2"/>
<comment type="caution">
    <text evidence="7">The sequence shown here is derived from an EMBL/GenBank/DDBJ whole genome shotgun (WGS) entry which is preliminary data.</text>
</comment>
<evidence type="ECO:0000256" key="3">
    <source>
        <dbReference type="ARBA" id="ARBA00015281"/>
    </source>
</evidence>
<dbReference type="RefSeq" id="WP_088333356.1">
    <property type="nucleotide sequence ID" value="NZ_NBBJ01000002.1"/>
</dbReference>
<comment type="subcellular location">
    <subcellularLocation>
        <location evidence="1">Cell outer membrane</location>
        <topology evidence="1">Lipid-anchor</topology>
    </subcellularLocation>
</comment>
<proteinExistence type="inferred from homology"/>
<sequence>MRIILAAVMAASTVTALPVQAQAGREYRSEVREARRDYRDDLRRADSRRDVRQAQREYRRDVRDARRDWRNDRQQWRGFDYNRTPPGQRAYYADNFYRDGRYYQQRRLSRNDRIYRGNNGRYYCRRSDGTTGLIIGGIGGGLLGSLLANGGSNTLGALIGAGAGALLGNSVDRGRVVCR</sequence>
<keyword evidence="8" id="KW-1185">Reference proteome</keyword>
<feature type="domain" description="Glycine zipper 2TM" evidence="6">
    <location>
        <begin position="132"/>
        <end position="171"/>
    </location>
</feature>
<protein>
    <recommendedName>
        <fullName evidence="3">17 kDa surface antigen</fullName>
    </recommendedName>
</protein>
<evidence type="ECO:0000256" key="4">
    <source>
        <dbReference type="ARBA" id="ARBA00023288"/>
    </source>
</evidence>
<organism evidence="7 8">
    <name type="scientific">Sphingomonas mucosissima</name>
    <dbReference type="NCBI Taxonomy" id="370959"/>
    <lineage>
        <taxon>Bacteria</taxon>
        <taxon>Pseudomonadati</taxon>
        <taxon>Pseudomonadota</taxon>
        <taxon>Alphaproteobacteria</taxon>
        <taxon>Sphingomonadales</taxon>
        <taxon>Sphingomonadaceae</taxon>
        <taxon>Sphingomonas</taxon>
    </lineage>
</organism>
<comment type="similarity">
    <text evidence="2">Belongs to the rickettsiale 17 kDa surface antigen family.</text>
</comment>
<evidence type="ECO:0000259" key="6">
    <source>
        <dbReference type="Pfam" id="PF05433"/>
    </source>
</evidence>
<dbReference type="Pfam" id="PF05433">
    <property type="entry name" value="Rick_17kDa_Anti"/>
    <property type="match status" value="1"/>
</dbReference>
<feature type="signal peptide" evidence="5">
    <location>
        <begin position="1"/>
        <end position="21"/>
    </location>
</feature>
<evidence type="ECO:0000313" key="7">
    <source>
        <dbReference type="EMBL" id="OWK30634.1"/>
    </source>
</evidence>
<evidence type="ECO:0000256" key="2">
    <source>
        <dbReference type="ARBA" id="ARBA00008681"/>
    </source>
</evidence>